<accession>A0A081BMC3</accession>
<dbReference type="InterPro" id="IPR028366">
    <property type="entry name" value="PhoU"/>
</dbReference>
<dbReference type="PANTHER" id="PTHR42930">
    <property type="entry name" value="PHOSPHATE-SPECIFIC TRANSPORT SYSTEM ACCESSORY PROTEIN PHOU"/>
    <property type="match status" value="1"/>
</dbReference>
<keyword evidence="3" id="KW-1185">Reference proteome</keyword>
<dbReference type="HOGENOM" id="CLU_782170_0_0_0"/>
<dbReference type="NCBIfam" id="TIGR02135">
    <property type="entry name" value="phoU_full"/>
    <property type="match status" value="1"/>
</dbReference>
<dbReference type="InterPro" id="IPR038078">
    <property type="entry name" value="PhoU-like_sf"/>
</dbReference>
<reference evidence="2" key="1">
    <citation type="journal article" date="2015" name="PeerJ">
        <title>First genomic representation of candidate bacterial phylum KSB3 points to enhanced environmental sensing as a trigger of wastewater bulking.</title>
        <authorList>
            <person name="Sekiguchi Y."/>
            <person name="Ohashi A."/>
            <person name="Parks D.H."/>
            <person name="Yamauchi T."/>
            <person name="Tyson G.W."/>
            <person name="Hugenholtz P."/>
        </authorList>
    </citation>
    <scope>NUCLEOTIDE SEQUENCE [LARGE SCALE GENOMIC DNA]</scope>
</reference>
<dbReference type="GO" id="GO:0030643">
    <property type="term" value="P:intracellular phosphate ion homeostasis"/>
    <property type="evidence" value="ECO:0007669"/>
    <property type="project" value="InterPro"/>
</dbReference>
<evidence type="ECO:0000313" key="2">
    <source>
        <dbReference type="EMBL" id="GAK51539.1"/>
    </source>
</evidence>
<organism evidence="2">
    <name type="scientific">Candidatus Moduliflexus flocculans</name>
    <dbReference type="NCBI Taxonomy" id="1499966"/>
    <lineage>
        <taxon>Bacteria</taxon>
        <taxon>Candidatus Moduliflexota</taxon>
        <taxon>Candidatus Moduliflexia</taxon>
        <taxon>Candidatus Moduliflexales</taxon>
        <taxon>Candidatus Moduliflexaceae</taxon>
    </lineage>
</organism>
<feature type="domain" description="PhoU" evidence="1">
    <location>
        <begin position="22"/>
        <end position="106"/>
    </location>
</feature>
<dbReference type="AlphaFoldDB" id="A0A081BMC3"/>
<dbReference type="PANTHER" id="PTHR42930:SF3">
    <property type="entry name" value="PHOSPHATE-SPECIFIC TRANSPORT SYSTEM ACCESSORY PROTEIN PHOU"/>
    <property type="match status" value="1"/>
</dbReference>
<evidence type="ECO:0000259" key="1">
    <source>
        <dbReference type="Pfam" id="PF01895"/>
    </source>
</evidence>
<protein>
    <submittedName>
        <fullName evidence="2">Phosphate uptake regulator, PhoU</fullName>
    </submittedName>
</protein>
<dbReference type="EMBL" id="DF820457">
    <property type="protein sequence ID" value="GAK51539.1"/>
    <property type="molecule type" value="Genomic_DNA"/>
</dbReference>
<sequence length="371" mass="42215">MAIYEERLYRDLTQIRENVLAVGDKVLQAYKNSVHALLTGNHNLAKQVILGDELINNALHRIDERCHKFIAIHLPSGAHLRTISSIIRVNIELERIGDYAVTISREAVQFDTPIPKELAYEIERVADSSNSTLQMAMEAFKQNNAEMAQTTKKMAKAVETVFEAILDRLVQTCQHAPEATEDMFRLMHVFTKLIRVADQASNICTELIFAVAGTQRIPRTYTIWFLDENNTLSKMAECIGRKLYPKSAEYASFATKAVTMPTPMLIEFLDRKGIVIAPERPKMFDLSPQEFQNLSGNYIIVSMQGPIKQHVSPLNALERIPYRILVMEWDVKPLPTEGERGQLQEEYEARYRDIASKVSELIQAFKGEEAD</sequence>
<dbReference type="Gene3D" id="1.20.58.220">
    <property type="entry name" value="Phosphate transport system protein phou homolog 2, domain 2"/>
    <property type="match status" value="1"/>
</dbReference>
<dbReference type="STRING" id="1499966.U14_02784"/>
<dbReference type="InterPro" id="IPR026022">
    <property type="entry name" value="PhoU_dom"/>
</dbReference>
<name>A0A081BMC3_9BACT</name>
<dbReference type="Proteomes" id="UP000030700">
    <property type="component" value="Unassembled WGS sequence"/>
</dbReference>
<dbReference type="SUPFAM" id="SSF109755">
    <property type="entry name" value="PhoU-like"/>
    <property type="match status" value="1"/>
</dbReference>
<feature type="domain" description="PhoU" evidence="1">
    <location>
        <begin position="122"/>
        <end position="205"/>
    </location>
</feature>
<dbReference type="Pfam" id="PF01895">
    <property type="entry name" value="PhoU"/>
    <property type="match status" value="2"/>
</dbReference>
<gene>
    <name evidence="2" type="ORF">U14_02784</name>
</gene>
<proteinExistence type="predicted"/>
<dbReference type="Gene3D" id="3.40.50.2300">
    <property type="match status" value="1"/>
</dbReference>
<evidence type="ECO:0000313" key="3">
    <source>
        <dbReference type="Proteomes" id="UP000030700"/>
    </source>
</evidence>
<dbReference type="GO" id="GO:0045936">
    <property type="term" value="P:negative regulation of phosphate metabolic process"/>
    <property type="evidence" value="ECO:0007669"/>
    <property type="project" value="InterPro"/>
</dbReference>